<dbReference type="OrthoDB" id="4492972at2759"/>
<protein>
    <submittedName>
        <fullName evidence="2">Uncharacterized protein</fullName>
    </submittedName>
</protein>
<evidence type="ECO:0000313" key="2">
    <source>
        <dbReference type="EMBL" id="KAF2402090.1"/>
    </source>
</evidence>
<dbReference type="Proteomes" id="UP000799640">
    <property type="component" value="Unassembled WGS sequence"/>
</dbReference>
<gene>
    <name evidence="2" type="ORF">EJ06DRAFT_520960</name>
</gene>
<name>A0A6G1I1D4_9PEZI</name>
<evidence type="ECO:0000313" key="3">
    <source>
        <dbReference type="Proteomes" id="UP000799640"/>
    </source>
</evidence>
<feature type="compositionally biased region" description="Basic and acidic residues" evidence="1">
    <location>
        <begin position="200"/>
        <end position="216"/>
    </location>
</feature>
<dbReference type="EMBL" id="ML996692">
    <property type="protein sequence ID" value="KAF2402090.1"/>
    <property type="molecule type" value="Genomic_DNA"/>
</dbReference>
<feature type="region of interest" description="Disordered" evidence="1">
    <location>
        <begin position="174"/>
        <end position="225"/>
    </location>
</feature>
<feature type="compositionally biased region" description="Polar residues" evidence="1">
    <location>
        <begin position="81"/>
        <end position="91"/>
    </location>
</feature>
<organism evidence="2 3">
    <name type="scientific">Trichodelitschia bisporula</name>
    <dbReference type="NCBI Taxonomy" id="703511"/>
    <lineage>
        <taxon>Eukaryota</taxon>
        <taxon>Fungi</taxon>
        <taxon>Dikarya</taxon>
        <taxon>Ascomycota</taxon>
        <taxon>Pezizomycotina</taxon>
        <taxon>Dothideomycetes</taxon>
        <taxon>Dothideomycetes incertae sedis</taxon>
        <taxon>Phaeotrichales</taxon>
        <taxon>Phaeotrichaceae</taxon>
        <taxon>Trichodelitschia</taxon>
    </lineage>
</organism>
<feature type="region of interest" description="Disordered" evidence="1">
    <location>
        <begin position="64"/>
        <end position="108"/>
    </location>
</feature>
<proteinExistence type="predicted"/>
<reference evidence="2" key="1">
    <citation type="journal article" date="2020" name="Stud. Mycol.">
        <title>101 Dothideomycetes genomes: a test case for predicting lifestyles and emergence of pathogens.</title>
        <authorList>
            <person name="Haridas S."/>
            <person name="Albert R."/>
            <person name="Binder M."/>
            <person name="Bloem J."/>
            <person name="Labutti K."/>
            <person name="Salamov A."/>
            <person name="Andreopoulos B."/>
            <person name="Baker S."/>
            <person name="Barry K."/>
            <person name="Bills G."/>
            <person name="Bluhm B."/>
            <person name="Cannon C."/>
            <person name="Castanera R."/>
            <person name="Culley D."/>
            <person name="Daum C."/>
            <person name="Ezra D."/>
            <person name="Gonzalez J."/>
            <person name="Henrissat B."/>
            <person name="Kuo A."/>
            <person name="Liang C."/>
            <person name="Lipzen A."/>
            <person name="Lutzoni F."/>
            <person name="Magnuson J."/>
            <person name="Mondo S."/>
            <person name="Nolan M."/>
            <person name="Ohm R."/>
            <person name="Pangilinan J."/>
            <person name="Park H.-J."/>
            <person name="Ramirez L."/>
            <person name="Alfaro M."/>
            <person name="Sun H."/>
            <person name="Tritt A."/>
            <person name="Yoshinaga Y."/>
            <person name="Zwiers L.-H."/>
            <person name="Turgeon B."/>
            <person name="Goodwin S."/>
            <person name="Spatafora J."/>
            <person name="Crous P."/>
            <person name="Grigoriev I."/>
        </authorList>
    </citation>
    <scope>NUCLEOTIDE SEQUENCE</scope>
    <source>
        <strain evidence="2">CBS 262.69</strain>
    </source>
</reference>
<accession>A0A6G1I1D4</accession>
<dbReference type="AlphaFoldDB" id="A0A6G1I1D4"/>
<sequence length="234" mass="25553">MLSPIRLLAPPTFLLLALPLAVFAALTTSLALTVLSVRLCIVYSELTVALVYSWLFAKNTALPSSSQRTPQRTPPRRRSSIALSTHSSTETLRGPSKTPRSTPIHISLGADRDFEGVGGWRVAGAAPEEVQWTKMNERLELPASPAELRRQRHHVRSLTGGASEERLAWSPGAVRLSPAHSRPRTPNTSAFGVEGYFDIQGRRKSSDSLRKDDHKRMSTASSSSSLKGLKVAFC</sequence>
<keyword evidence="3" id="KW-1185">Reference proteome</keyword>
<evidence type="ECO:0000256" key="1">
    <source>
        <dbReference type="SAM" id="MobiDB-lite"/>
    </source>
</evidence>